<evidence type="ECO:0000256" key="1">
    <source>
        <dbReference type="SAM" id="MobiDB-lite"/>
    </source>
</evidence>
<feature type="compositionally biased region" description="Low complexity" evidence="1">
    <location>
        <begin position="295"/>
        <end position="321"/>
    </location>
</feature>
<feature type="compositionally biased region" description="Low complexity" evidence="1">
    <location>
        <begin position="15"/>
        <end position="31"/>
    </location>
</feature>
<feature type="compositionally biased region" description="Basic residues" evidence="1">
    <location>
        <begin position="45"/>
        <end position="57"/>
    </location>
</feature>
<dbReference type="GO" id="GO:1901190">
    <property type="term" value="P:regulation of formation of translation initiation ternary complex"/>
    <property type="evidence" value="ECO:0007669"/>
    <property type="project" value="TreeGrafter"/>
</dbReference>
<dbReference type="STRING" id="158441.A0A226E172"/>
<dbReference type="PANTHER" id="PTHR20849">
    <property type="entry name" value="EUKARYOTIC TRANSLATION INITIATION FACTOR 4E-BINDING PROTEIN MEXTLI"/>
    <property type="match status" value="1"/>
</dbReference>
<dbReference type="EMBL" id="LNIX01000009">
    <property type="protein sequence ID" value="OXA50216.1"/>
    <property type="molecule type" value="Genomic_DNA"/>
</dbReference>
<dbReference type="GO" id="GO:0003743">
    <property type="term" value="F:translation initiation factor activity"/>
    <property type="evidence" value="ECO:0007669"/>
    <property type="project" value="TreeGrafter"/>
</dbReference>
<evidence type="ECO:0000313" key="3">
    <source>
        <dbReference type="Proteomes" id="UP000198287"/>
    </source>
</evidence>
<protein>
    <submittedName>
        <fullName evidence="2">Uncharacterized protein</fullName>
    </submittedName>
</protein>
<feature type="region of interest" description="Disordered" evidence="1">
    <location>
        <begin position="1"/>
        <end position="59"/>
    </location>
</feature>
<feature type="compositionally biased region" description="Low complexity" evidence="1">
    <location>
        <begin position="339"/>
        <end position="354"/>
    </location>
</feature>
<feature type="region of interest" description="Disordered" evidence="1">
    <location>
        <begin position="84"/>
        <end position="140"/>
    </location>
</feature>
<comment type="caution">
    <text evidence="2">The sequence shown here is derived from an EMBL/GenBank/DDBJ whole genome shotgun (WGS) entry which is preliminary data.</text>
</comment>
<dbReference type="GO" id="GO:0005737">
    <property type="term" value="C:cytoplasm"/>
    <property type="evidence" value="ECO:0007669"/>
    <property type="project" value="TreeGrafter"/>
</dbReference>
<sequence>MRRGGGYTNQSSVLHNGPQQHGPHHQNQQQNRMGPNRMYHQQQQPHHHAAQQQHQHHQTLQTLQTLQNLQNLQNQQMVPYGQHVNNARPLSFPSPPLQQTNNLTSSSSSNSNQQHYAAGGGGGGGGGIGPTNNLVSLSNSNNSGGGISSSANYSNPSTSSLSGSIASSAVLGGDMPPVETVVARLETACRLLHGIGGNHTRVNEIGVEILILSEDLRRVGPLLETAYPDVLDRVMSSMRDASAQPSLPPSLRLAIFELVELRASKWMLPSDSSNYYRQRRNINESVDLTPEVSNHHYNSSSSSTSGAGNASSASQRVVSSSIPKPEVIFPSDRSPSLGSSPIPSNSTTSETSNNAKTYREEVLIKNSDSGKVAPAAKERVLSINGYSQQSINMAKQLIQETIQRNSSPVFDGLVSTGSEYSGDGDDLDSGMVGALKKMSTSGALQKFCYSVNLGEDVLRITGSNLQFVQEAKFALDDYFSQKYPELFYASNDVEDEEEISEDVQLVPKYDRTTLLSLSLVKTPMPNFTHLDPEVQNCIVLTTPRKFDPDKFCREMSTGDWVTRRDGI</sequence>
<dbReference type="InterPro" id="IPR040160">
    <property type="entry name" value="Mxt"/>
</dbReference>
<dbReference type="Proteomes" id="UP000198287">
    <property type="component" value="Unassembled WGS sequence"/>
</dbReference>
<dbReference type="Gene3D" id="1.25.40.180">
    <property type="match status" value="1"/>
</dbReference>
<feature type="region of interest" description="Disordered" evidence="1">
    <location>
        <begin position="287"/>
        <end position="356"/>
    </location>
</feature>
<reference evidence="2 3" key="1">
    <citation type="submission" date="2015-12" db="EMBL/GenBank/DDBJ databases">
        <title>The genome of Folsomia candida.</title>
        <authorList>
            <person name="Faddeeva A."/>
            <person name="Derks M.F."/>
            <person name="Anvar Y."/>
            <person name="Smit S."/>
            <person name="Van Straalen N."/>
            <person name="Roelofs D."/>
        </authorList>
    </citation>
    <scope>NUCLEOTIDE SEQUENCE [LARGE SCALE GENOMIC DNA]</scope>
    <source>
        <strain evidence="2 3">VU population</strain>
        <tissue evidence="2">Whole body</tissue>
    </source>
</reference>
<evidence type="ECO:0000313" key="2">
    <source>
        <dbReference type="EMBL" id="OXA50216.1"/>
    </source>
</evidence>
<proteinExistence type="predicted"/>
<organism evidence="2 3">
    <name type="scientific">Folsomia candida</name>
    <name type="common">Springtail</name>
    <dbReference type="NCBI Taxonomy" id="158441"/>
    <lineage>
        <taxon>Eukaryota</taxon>
        <taxon>Metazoa</taxon>
        <taxon>Ecdysozoa</taxon>
        <taxon>Arthropoda</taxon>
        <taxon>Hexapoda</taxon>
        <taxon>Collembola</taxon>
        <taxon>Entomobryomorpha</taxon>
        <taxon>Isotomoidea</taxon>
        <taxon>Isotomidae</taxon>
        <taxon>Proisotominae</taxon>
        <taxon>Folsomia</taxon>
    </lineage>
</organism>
<gene>
    <name evidence="2" type="ORF">Fcan01_15005</name>
</gene>
<accession>A0A226E172</accession>
<dbReference type="GO" id="GO:0034518">
    <property type="term" value="C:RNA cap binding complex"/>
    <property type="evidence" value="ECO:0007669"/>
    <property type="project" value="TreeGrafter"/>
</dbReference>
<dbReference type="AlphaFoldDB" id="A0A226E172"/>
<name>A0A226E172_FOLCA</name>
<feature type="compositionally biased region" description="Low complexity" evidence="1">
    <location>
        <begin position="97"/>
        <end position="114"/>
    </location>
</feature>
<dbReference type="OrthoDB" id="6357832at2759"/>
<dbReference type="PANTHER" id="PTHR20849:SF2">
    <property type="entry name" value="EUKARYOTIC TRANSLATION INITIATION FACTOR 4E-BINDING PROTEIN MEXTLI"/>
    <property type="match status" value="1"/>
</dbReference>
<dbReference type="GO" id="GO:0008190">
    <property type="term" value="F:eukaryotic initiation factor 4E binding"/>
    <property type="evidence" value="ECO:0007669"/>
    <property type="project" value="InterPro"/>
</dbReference>
<dbReference type="GO" id="GO:0045727">
    <property type="term" value="P:positive regulation of translation"/>
    <property type="evidence" value="ECO:0007669"/>
    <property type="project" value="InterPro"/>
</dbReference>
<feature type="compositionally biased region" description="Gly residues" evidence="1">
    <location>
        <begin position="118"/>
        <end position="129"/>
    </location>
</feature>
<keyword evidence="3" id="KW-1185">Reference proteome</keyword>